<dbReference type="UniPathway" id="UPA00262">
    <property type="reaction ID" value="UER00222"/>
</dbReference>
<dbReference type="GO" id="GO:0043115">
    <property type="term" value="F:precorrin-2 dehydrogenase activity"/>
    <property type="evidence" value="ECO:0007669"/>
    <property type="project" value="UniProtKB-EC"/>
</dbReference>
<organism evidence="7 8">
    <name type="scientific">Anaerostipes rhamnosivorans</name>
    <dbReference type="NCBI Taxonomy" id="1229621"/>
    <lineage>
        <taxon>Bacteria</taxon>
        <taxon>Bacillati</taxon>
        <taxon>Bacillota</taxon>
        <taxon>Clostridia</taxon>
        <taxon>Lachnospirales</taxon>
        <taxon>Lachnospiraceae</taxon>
        <taxon>Anaerostipes</taxon>
    </lineage>
</organism>
<evidence type="ECO:0000313" key="7">
    <source>
        <dbReference type="EMBL" id="QCP35368.1"/>
    </source>
</evidence>
<comment type="pathway">
    <text evidence="1">Porphyrin-containing compound metabolism; siroheme biosynthesis; sirohydrochlorin from precorrin-2: step 1/1.</text>
</comment>
<dbReference type="EC" id="1.3.1.76" evidence="2"/>
<evidence type="ECO:0000313" key="8">
    <source>
        <dbReference type="Proteomes" id="UP000298653"/>
    </source>
</evidence>
<evidence type="ECO:0000256" key="2">
    <source>
        <dbReference type="ARBA" id="ARBA00012400"/>
    </source>
</evidence>
<dbReference type="KEGG" id="arf:AR1Y2_1914"/>
<dbReference type="PANTHER" id="PTHR35330">
    <property type="entry name" value="SIROHEME BIOSYNTHESIS PROTEIN MET8"/>
    <property type="match status" value="1"/>
</dbReference>
<dbReference type="PANTHER" id="PTHR35330:SF1">
    <property type="entry name" value="SIROHEME BIOSYNTHESIS PROTEIN MET8"/>
    <property type="match status" value="1"/>
</dbReference>
<dbReference type="GO" id="GO:0019354">
    <property type="term" value="P:siroheme biosynthetic process"/>
    <property type="evidence" value="ECO:0007669"/>
    <property type="project" value="UniProtKB-UniPathway"/>
</dbReference>
<gene>
    <name evidence="7" type="ORF">AR1Y2_1914</name>
</gene>
<dbReference type="SUPFAM" id="SSF51735">
    <property type="entry name" value="NAD(P)-binding Rossmann-fold domains"/>
    <property type="match status" value="1"/>
</dbReference>
<keyword evidence="4" id="KW-0520">NAD</keyword>
<dbReference type="InterPro" id="IPR006367">
    <property type="entry name" value="Sirohaem_synthase_N"/>
</dbReference>
<keyword evidence="3 7" id="KW-0560">Oxidoreductase</keyword>
<dbReference type="Gene3D" id="3.40.50.720">
    <property type="entry name" value="NAD(P)-binding Rossmann-like Domain"/>
    <property type="match status" value="1"/>
</dbReference>
<dbReference type="InterPro" id="IPR036291">
    <property type="entry name" value="NAD(P)-bd_dom_sf"/>
</dbReference>
<keyword evidence="7" id="KW-0456">Lyase</keyword>
<protein>
    <recommendedName>
        <fullName evidence="2">precorrin-2 dehydrogenase</fullName>
        <ecNumber evidence="2">1.3.1.76</ecNumber>
    </recommendedName>
</protein>
<evidence type="ECO:0000256" key="5">
    <source>
        <dbReference type="ARBA" id="ARBA00023244"/>
    </source>
</evidence>
<dbReference type="Proteomes" id="UP000298653">
    <property type="component" value="Chromosome"/>
</dbReference>
<evidence type="ECO:0000256" key="4">
    <source>
        <dbReference type="ARBA" id="ARBA00023027"/>
    </source>
</evidence>
<name>A0A4P8ICJ2_9FIRM</name>
<sequence>MSYFPLYIDMQDLQLIMVGGGNIALRRLRTLKMFHDQVTVISPLVCSGIEDMICSGFVQWIQRSYVPGDLNGFDMVFAATDSRAVNHAVFQEARKAGLPVNICDCKEECSFYFPSVIKNGDIVIGVTSGGTDHKKTKQTADRIRSMIWNQKD</sequence>
<comment type="catalytic activity">
    <reaction evidence="6">
        <text>precorrin-2 + NAD(+) = sirohydrochlorin + NADH + 2 H(+)</text>
        <dbReference type="Rhea" id="RHEA:15613"/>
        <dbReference type="ChEBI" id="CHEBI:15378"/>
        <dbReference type="ChEBI" id="CHEBI:57540"/>
        <dbReference type="ChEBI" id="CHEBI:57945"/>
        <dbReference type="ChEBI" id="CHEBI:58351"/>
        <dbReference type="ChEBI" id="CHEBI:58827"/>
        <dbReference type="EC" id="1.3.1.76"/>
    </reaction>
</comment>
<dbReference type="EMBL" id="CP040058">
    <property type="protein sequence ID" value="QCP35368.1"/>
    <property type="molecule type" value="Genomic_DNA"/>
</dbReference>
<dbReference type="SUPFAM" id="SSF75615">
    <property type="entry name" value="Siroheme synthase middle domains-like"/>
    <property type="match status" value="1"/>
</dbReference>
<keyword evidence="5" id="KW-0627">Porphyrin biosynthesis</keyword>
<dbReference type="GO" id="GO:0004325">
    <property type="term" value="F:ferrochelatase activity"/>
    <property type="evidence" value="ECO:0007669"/>
    <property type="project" value="InterPro"/>
</dbReference>
<dbReference type="InterPro" id="IPR028161">
    <property type="entry name" value="Met8-like"/>
</dbReference>
<proteinExistence type="predicted"/>
<dbReference type="RefSeq" id="WP_137328758.1">
    <property type="nucleotide sequence ID" value="NZ_CP040058.1"/>
</dbReference>
<accession>A0A4P8ICJ2</accession>
<evidence type="ECO:0000256" key="3">
    <source>
        <dbReference type="ARBA" id="ARBA00023002"/>
    </source>
</evidence>
<dbReference type="Pfam" id="PF13241">
    <property type="entry name" value="NAD_binding_7"/>
    <property type="match status" value="1"/>
</dbReference>
<evidence type="ECO:0000256" key="1">
    <source>
        <dbReference type="ARBA" id="ARBA00005010"/>
    </source>
</evidence>
<keyword evidence="8" id="KW-1185">Reference proteome</keyword>
<dbReference type="NCBIfam" id="TIGR01470">
    <property type="entry name" value="cysG_Nterm"/>
    <property type="match status" value="1"/>
</dbReference>
<dbReference type="OrthoDB" id="9773765at2"/>
<evidence type="ECO:0000256" key="6">
    <source>
        <dbReference type="ARBA" id="ARBA00047561"/>
    </source>
</evidence>
<dbReference type="AlphaFoldDB" id="A0A4P8ICJ2"/>
<reference evidence="7 8" key="1">
    <citation type="submission" date="2019-05" db="EMBL/GenBank/DDBJ databases">
        <title>Complete genome sequencing of Anaerostipes rhamnosivorans.</title>
        <authorList>
            <person name="Bui T.P.N."/>
            <person name="de Vos W.M."/>
        </authorList>
    </citation>
    <scope>NUCLEOTIDE SEQUENCE [LARGE SCALE GENOMIC DNA]</scope>
    <source>
        <strain evidence="7 8">1y2</strain>
    </source>
</reference>